<dbReference type="InterPro" id="IPR015797">
    <property type="entry name" value="NUDIX_hydrolase-like_dom_sf"/>
</dbReference>
<dbReference type="Pfam" id="PF00293">
    <property type="entry name" value="NUDIX"/>
    <property type="match status" value="1"/>
</dbReference>
<dbReference type="OMA" id="WIPKDDN"/>
<dbReference type="PROSITE" id="PS51462">
    <property type="entry name" value="NUDIX"/>
    <property type="match status" value="1"/>
</dbReference>
<dbReference type="GO" id="GO:0035529">
    <property type="term" value="F:NADH pyrophosphatase activity"/>
    <property type="evidence" value="ECO:0007669"/>
    <property type="project" value="TreeGrafter"/>
</dbReference>
<name>A0A8T2TQX4_CERRI</name>
<dbReference type="PANTHER" id="PTHR13994:SF13">
    <property type="entry name" value="FI03680P"/>
    <property type="match status" value="1"/>
</dbReference>
<dbReference type="Gene3D" id="3.40.630.30">
    <property type="match status" value="1"/>
</dbReference>
<reference evidence="5" key="1">
    <citation type="submission" date="2021-08" db="EMBL/GenBank/DDBJ databases">
        <title>WGS assembly of Ceratopteris richardii.</title>
        <authorList>
            <person name="Marchant D.B."/>
            <person name="Chen G."/>
            <person name="Jenkins J."/>
            <person name="Shu S."/>
            <person name="Leebens-Mack J."/>
            <person name="Grimwood J."/>
            <person name="Schmutz J."/>
            <person name="Soltis P."/>
            <person name="Soltis D."/>
            <person name="Chen Z.-H."/>
        </authorList>
    </citation>
    <scope>NUCLEOTIDE SEQUENCE</scope>
    <source>
        <strain evidence="5">Whitten #5841</strain>
        <tissue evidence="5">Leaf</tissue>
    </source>
</reference>
<evidence type="ECO:0000256" key="1">
    <source>
        <dbReference type="ARBA" id="ARBA00005582"/>
    </source>
</evidence>
<dbReference type="SUPFAM" id="SSF55811">
    <property type="entry name" value="Nudix"/>
    <property type="match status" value="1"/>
</dbReference>
<dbReference type="Proteomes" id="UP000825935">
    <property type="component" value="Chromosome 12"/>
</dbReference>
<dbReference type="OrthoDB" id="447842at2759"/>
<comment type="similarity">
    <text evidence="1">Belongs to the Nudix hydrolase family.</text>
</comment>
<dbReference type="GO" id="GO:0047631">
    <property type="term" value="F:ADP-ribose diphosphatase activity"/>
    <property type="evidence" value="ECO:0007669"/>
    <property type="project" value="TreeGrafter"/>
</dbReference>
<evidence type="ECO:0000313" key="6">
    <source>
        <dbReference type="Proteomes" id="UP000825935"/>
    </source>
</evidence>
<gene>
    <name evidence="5" type="ORF">KP509_12G033000</name>
</gene>
<dbReference type="InterPro" id="IPR000086">
    <property type="entry name" value="NUDIX_hydrolase_dom"/>
</dbReference>
<dbReference type="CDD" id="cd04670">
    <property type="entry name" value="NUDIX_ASFGF2_Nudt6"/>
    <property type="match status" value="1"/>
</dbReference>
<dbReference type="InterPro" id="IPR003293">
    <property type="entry name" value="Nudix_hydrolase6-like"/>
</dbReference>
<dbReference type="Gene3D" id="3.90.79.10">
    <property type="entry name" value="Nucleoside Triphosphate Pyrophosphohydrolase"/>
    <property type="match status" value="1"/>
</dbReference>
<dbReference type="InterPro" id="IPR040618">
    <property type="entry name" value="Pre-Nudix"/>
</dbReference>
<keyword evidence="3" id="KW-0378">Hydrolase</keyword>
<dbReference type="GO" id="GO:0051287">
    <property type="term" value="F:NAD binding"/>
    <property type="evidence" value="ECO:0007669"/>
    <property type="project" value="TreeGrafter"/>
</dbReference>
<protein>
    <recommendedName>
        <fullName evidence="4">Nudix hydrolase domain-containing protein</fullName>
    </recommendedName>
</protein>
<dbReference type="PANTHER" id="PTHR13994">
    <property type="entry name" value="NUDIX HYDROLASE RELATED"/>
    <property type="match status" value="1"/>
</dbReference>
<organism evidence="5 6">
    <name type="scientific">Ceratopteris richardii</name>
    <name type="common">Triangle waterfern</name>
    <dbReference type="NCBI Taxonomy" id="49495"/>
    <lineage>
        <taxon>Eukaryota</taxon>
        <taxon>Viridiplantae</taxon>
        <taxon>Streptophyta</taxon>
        <taxon>Embryophyta</taxon>
        <taxon>Tracheophyta</taxon>
        <taxon>Polypodiopsida</taxon>
        <taxon>Polypodiidae</taxon>
        <taxon>Polypodiales</taxon>
        <taxon>Pteridineae</taxon>
        <taxon>Pteridaceae</taxon>
        <taxon>Parkerioideae</taxon>
        <taxon>Ceratopteris</taxon>
    </lineage>
</organism>
<dbReference type="FunFam" id="3.90.79.10:FF:000015">
    <property type="entry name" value="Nudix hydrolase 8"/>
    <property type="match status" value="1"/>
</dbReference>
<dbReference type="FunFam" id="3.40.630.30:FF:000016">
    <property type="entry name" value="nudix hydrolase 2"/>
    <property type="match status" value="1"/>
</dbReference>
<keyword evidence="2" id="KW-0479">Metal-binding</keyword>
<dbReference type="Pfam" id="PF18290">
    <property type="entry name" value="Nudix_hydro"/>
    <property type="match status" value="1"/>
</dbReference>
<dbReference type="PRINTS" id="PR01356">
    <property type="entry name" value="GFGPROTEIN"/>
</dbReference>
<comment type="caution">
    <text evidence="5">The sequence shown here is derived from an EMBL/GenBank/DDBJ whole genome shotgun (WGS) entry which is preliminary data.</text>
</comment>
<dbReference type="EMBL" id="CM035417">
    <property type="protein sequence ID" value="KAH7422949.1"/>
    <property type="molecule type" value="Genomic_DNA"/>
</dbReference>
<evidence type="ECO:0000313" key="5">
    <source>
        <dbReference type="EMBL" id="KAH7422949.1"/>
    </source>
</evidence>
<dbReference type="GO" id="GO:0046872">
    <property type="term" value="F:metal ion binding"/>
    <property type="evidence" value="ECO:0007669"/>
    <property type="project" value="UniProtKB-KW"/>
</dbReference>
<dbReference type="PROSITE" id="PS00893">
    <property type="entry name" value="NUDIX_BOX"/>
    <property type="match status" value="1"/>
</dbReference>
<accession>A0A8T2TQX4</accession>
<dbReference type="AlphaFoldDB" id="A0A8T2TQX4"/>
<feature type="domain" description="Nudix hydrolase" evidence="4">
    <location>
        <begin position="106"/>
        <end position="240"/>
    </location>
</feature>
<evidence type="ECO:0000259" key="4">
    <source>
        <dbReference type="PROSITE" id="PS51462"/>
    </source>
</evidence>
<evidence type="ECO:0000256" key="2">
    <source>
        <dbReference type="ARBA" id="ARBA00022723"/>
    </source>
</evidence>
<proteinExistence type="inferred from homology"/>
<keyword evidence="6" id="KW-1185">Reference proteome</keyword>
<evidence type="ECO:0000256" key="3">
    <source>
        <dbReference type="ARBA" id="ARBA00022801"/>
    </source>
</evidence>
<sequence length="287" mass="32136">MSDYVPIAEDGAVLLDGEHDNYGGFIIEPSSLPPHPSVFRGSLRSSISQWKSELKKGIWLKLPIENAELVPIAVKEGFVYHHAEQEYLMLTLWIHESVCTLPANASHQVGIGALVLNIENELLVVQENTGRTKGSGTWKMPTGVVLQGEDIKDAAIREVKEETGVSYKVDTEFIEVFGVRQAHGAAFGKSDLFFICLLRPLSLEIVFPKDEIEAAQWMPFDDYRSQDFNTNSELLTRVADIVTAASEGKYTGFGPEWLCSGLHRRGAYFYHNTRDINNYLEDKRSSL</sequence>
<dbReference type="InterPro" id="IPR020084">
    <property type="entry name" value="NUDIX_hydrolase_CS"/>
</dbReference>